<dbReference type="InterPro" id="IPR009057">
    <property type="entry name" value="Homeodomain-like_sf"/>
</dbReference>
<feature type="DNA-binding region" description="H-T-H motif" evidence="2">
    <location>
        <begin position="50"/>
        <end position="69"/>
    </location>
</feature>
<accession>A0ABZ2FYN3</accession>
<feature type="domain" description="HTH tetR-type" evidence="4">
    <location>
        <begin position="27"/>
        <end position="87"/>
    </location>
</feature>
<dbReference type="Gene3D" id="1.10.357.10">
    <property type="entry name" value="Tetracycline Repressor, domain 2"/>
    <property type="match status" value="1"/>
</dbReference>
<evidence type="ECO:0000259" key="4">
    <source>
        <dbReference type="PROSITE" id="PS50977"/>
    </source>
</evidence>
<keyword evidence="6" id="KW-1185">Reference proteome</keyword>
<proteinExistence type="predicted"/>
<keyword evidence="1 2" id="KW-0238">DNA-binding</keyword>
<dbReference type="PANTHER" id="PTHR43479">
    <property type="entry name" value="ACREF/ENVCD OPERON REPRESSOR-RELATED"/>
    <property type="match status" value="1"/>
</dbReference>
<dbReference type="PANTHER" id="PTHR43479:SF11">
    <property type="entry name" value="ACREF_ENVCD OPERON REPRESSOR-RELATED"/>
    <property type="match status" value="1"/>
</dbReference>
<dbReference type="Pfam" id="PF00440">
    <property type="entry name" value="TetR_N"/>
    <property type="match status" value="1"/>
</dbReference>
<evidence type="ECO:0000313" key="5">
    <source>
        <dbReference type="EMBL" id="WWM68730.1"/>
    </source>
</evidence>
<dbReference type="PRINTS" id="PR00455">
    <property type="entry name" value="HTHTETR"/>
</dbReference>
<organism evidence="5 6">
    <name type="scientific">Pseudomonas benzopyrenica</name>
    <dbReference type="NCBI Taxonomy" id="2993566"/>
    <lineage>
        <taxon>Bacteria</taxon>
        <taxon>Pseudomonadati</taxon>
        <taxon>Pseudomonadota</taxon>
        <taxon>Gammaproteobacteria</taxon>
        <taxon>Pseudomonadales</taxon>
        <taxon>Pseudomonadaceae</taxon>
        <taxon>Pseudomonas</taxon>
    </lineage>
</organism>
<dbReference type="Proteomes" id="UP001372714">
    <property type="component" value="Chromosome"/>
</dbReference>
<dbReference type="PROSITE" id="PS50977">
    <property type="entry name" value="HTH_TETR_2"/>
    <property type="match status" value="1"/>
</dbReference>
<evidence type="ECO:0000313" key="6">
    <source>
        <dbReference type="Proteomes" id="UP001372714"/>
    </source>
</evidence>
<protein>
    <submittedName>
        <fullName evidence="5">TetR/AcrR family transcriptional regulator</fullName>
    </submittedName>
</protein>
<dbReference type="RefSeq" id="WP_082900457.1">
    <property type="nucleotide sequence ID" value="NZ_CP145723.1"/>
</dbReference>
<reference evidence="5 6" key="1">
    <citation type="submission" date="2024-02" db="EMBL/GenBank/DDBJ databases">
        <title>The whole genome sequence of Pseudomonas benzopyrenica MLY92.</title>
        <authorList>
            <person name="Liu Y."/>
        </authorList>
    </citation>
    <scope>NUCLEOTIDE SEQUENCE [LARGE SCALE GENOMIC DNA]</scope>
    <source>
        <strain evidence="5 6">MLY92</strain>
    </source>
</reference>
<dbReference type="InterPro" id="IPR001647">
    <property type="entry name" value="HTH_TetR"/>
</dbReference>
<feature type="region of interest" description="Disordered" evidence="3">
    <location>
        <begin position="1"/>
        <end position="28"/>
    </location>
</feature>
<dbReference type="InterPro" id="IPR050624">
    <property type="entry name" value="HTH-type_Tx_Regulator"/>
</dbReference>
<name>A0ABZ2FYN3_9PSED</name>
<evidence type="ECO:0000256" key="3">
    <source>
        <dbReference type="SAM" id="MobiDB-lite"/>
    </source>
</evidence>
<dbReference type="EMBL" id="CP145723">
    <property type="protein sequence ID" value="WWM68730.1"/>
    <property type="molecule type" value="Genomic_DNA"/>
</dbReference>
<feature type="compositionally biased region" description="Polar residues" evidence="3">
    <location>
        <begin position="1"/>
        <end position="19"/>
    </location>
</feature>
<gene>
    <name evidence="5" type="ORF">V6W80_10805</name>
</gene>
<evidence type="ECO:0000256" key="2">
    <source>
        <dbReference type="PROSITE-ProRule" id="PRU00335"/>
    </source>
</evidence>
<evidence type="ECO:0000256" key="1">
    <source>
        <dbReference type="ARBA" id="ARBA00023125"/>
    </source>
</evidence>
<sequence>MNTTDLSTDLSRPSRTYRGNSPEERKSQRRAKLIAAAKELYGSNGFHATKVKMICVTAGLTERYFYENFANSEELFIAMHTETSTQIIARLKQAATRQEGSQAQVYAILDTYYADIAADPVTARLFAVDAGYISRVAREVCSAWRLSFGQLLTETMKVPEAPGMLRHGVVIGLLGIGVHWMESGFASPKSEIVETALALVTPLNPAVCADSVAPTSP</sequence>
<dbReference type="SUPFAM" id="SSF46689">
    <property type="entry name" value="Homeodomain-like"/>
    <property type="match status" value="1"/>
</dbReference>